<dbReference type="InterPro" id="IPR013424">
    <property type="entry name" value="Ice-binding_C"/>
</dbReference>
<keyword evidence="4" id="KW-1185">Reference proteome</keyword>
<dbReference type="Proteomes" id="UP000626370">
    <property type="component" value="Unassembled WGS sequence"/>
</dbReference>
<feature type="domain" description="Ice-binding protein C-terminal" evidence="2">
    <location>
        <begin position="240"/>
        <end position="261"/>
    </location>
</feature>
<feature type="chain" id="PRO_5046732338" description="Ice-binding protein C-terminal domain-containing protein" evidence="1">
    <location>
        <begin position="22"/>
        <end position="264"/>
    </location>
</feature>
<proteinExistence type="predicted"/>
<organism evidence="3 4">
    <name type="scientific">Thalassotalea profundi</name>
    <dbReference type="NCBI Taxonomy" id="2036687"/>
    <lineage>
        <taxon>Bacteria</taxon>
        <taxon>Pseudomonadati</taxon>
        <taxon>Pseudomonadota</taxon>
        <taxon>Gammaproteobacteria</taxon>
        <taxon>Alteromonadales</taxon>
        <taxon>Colwelliaceae</taxon>
        <taxon>Thalassotalea</taxon>
    </lineage>
</organism>
<reference evidence="4" key="1">
    <citation type="journal article" date="2019" name="Int. J. Syst. Evol. Microbiol.">
        <title>The Global Catalogue of Microorganisms (GCM) 10K type strain sequencing project: providing services to taxonomists for standard genome sequencing and annotation.</title>
        <authorList>
            <consortium name="The Broad Institute Genomics Platform"/>
            <consortium name="The Broad Institute Genome Sequencing Center for Infectious Disease"/>
            <person name="Wu L."/>
            <person name="Ma J."/>
        </authorList>
    </citation>
    <scope>NUCLEOTIDE SEQUENCE [LARGE SCALE GENOMIC DNA]</scope>
    <source>
        <strain evidence="4">CGMCC 1.15922</strain>
    </source>
</reference>
<dbReference type="NCBIfam" id="TIGR02595">
    <property type="entry name" value="PEP_CTERM"/>
    <property type="match status" value="1"/>
</dbReference>
<feature type="signal peptide" evidence="1">
    <location>
        <begin position="1"/>
        <end position="21"/>
    </location>
</feature>
<dbReference type="RefSeq" id="WP_189376255.1">
    <property type="nucleotide sequence ID" value="NZ_BNAH01000001.1"/>
</dbReference>
<dbReference type="EMBL" id="BNAH01000001">
    <property type="protein sequence ID" value="GHE78141.1"/>
    <property type="molecule type" value="Genomic_DNA"/>
</dbReference>
<name>A0ABQ3IEJ5_9GAMM</name>
<evidence type="ECO:0000313" key="4">
    <source>
        <dbReference type="Proteomes" id="UP000626370"/>
    </source>
</evidence>
<dbReference type="Pfam" id="PF07589">
    <property type="entry name" value="PEP-CTERM"/>
    <property type="match status" value="1"/>
</dbReference>
<sequence>MKKMILALTLVSSLFAANSYAGKILLTQFNLTTGFQEMKTSLESAGHTVDIVDATISGNISNSLNTNVYDQVFLWDLTNQLYLTTSDISAISNFWSTDMGIAIDTRSYGYHFQGSNSSEVALIQNIAHNLELSGGGLWIGSDHAPGWSYNSNALLSALGFDLITGQYSAPVNYADPTSVLLNGVTPTSLWGGGESLGKAPIGLQSNGVEMFAHFGNTNGQSTIPYISASFDLTGPEPTQSVTEPSTLAIFAFGIMGLLSRRLKK</sequence>
<evidence type="ECO:0000313" key="3">
    <source>
        <dbReference type="EMBL" id="GHE78141.1"/>
    </source>
</evidence>
<comment type="caution">
    <text evidence="3">The sequence shown here is derived from an EMBL/GenBank/DDBJ whole genome shotgun (WGS) entry which is preliminary data.</text>
</comment>
<accession>A0ABQ3IEJ5</accession>
<keyword evidence="1" id="KW-0732">Signal</keyword>
<evidence type="ECO:0000259" key="2">
    <source>
        <dbReference type="Pfam" id="PF07589"/>
    </source>
</evidence>
<gene>
    <name evidence="3" type="ORF">GCM10011501_02350</name>
</gene>
<protein>
    <recommendedName>
        <fullName evidence="2">Ice-binding protein C-terminal domain-containing protein</fullName>
    </recommendedName>
</protein>
<evidence type="ECO:0000256" key="1">
    <source>
        <dbReference type="SAM" id="SignalP"/>
    </source>
</evidence>